<dbReference type="InterPro" id="IPR055149">
    <property type="entry name" value="Agl_cat_D2"/>
</dbReference>
<dbReference type="PROSITE" id="PS50022">
    <property type="entry name" value="FA58C_3"/>
    <property type="match status" value="1"/>
</dbReference>
<evidence type="ECO:0000313" key="3">
    <source>
        <dbReference type="EMBL" id="SEK90366.1"/>
    </source>
</evidence>
<dbReference type="SUPFAM" id="SSF49785">
    <property type="entry name" value="Galactose-binding domain-like"/>
    <property type="match status" value="2"/>
</dbReference>
<dbReference type="SMART" id="SM00710">
    <property type="entry name" value="PbH1"/>
    <property type="match status" value="8"/>
</dbReference>
<dbReference type="Pfam" id="PF16990">
    <property type="entry name" value="CBM_35"/>
    <property type="match status" value="1"/>
</dbReference>
<gene>
    <name evidence="3" type="ORF">SAMN05444354_10329</name>
</gene>
<dbReference type="Pfam" id="PF22815">
    <property type="entry name" value="CatAgl_D1"/>
    <property type="match status" value="1"/>
</dbReference>
<name>A0A1H7KV53_STIAU</name>
<dbReference type="Gene3D" id="2.60.120.260">
    <property type="entry name" value="Galactose-binding domain-like"/>
    <property type="match status" value="3"/>
</dbReference>
<dbReference type="Pfam" id="PF22633">
    <property type="entry name" value="F5_F8_type_C_2"/>
    <property type="match status" value="1"/>
</dbReference>
<dbReference type="EMBL" id="FOAP01000003">
    <property type="protein sequence ID" value="SEK90366.1"/>
    <property type="molecule type" value="Genomic_DNA"/>
</dbReference>
<dbReference type="PROSITE" id="PS51175">
    <property type="entry name" value="CBM6"/>
    <property type="match status" value="1"/>
</dbReference>
<dbReference type="CDD" id="cd04083">
    <property type="entry name" value="CBM35_Lmo2446-like"/>
    <property type="match status" value="1"/>
</dbReference>
<dbReference type="CDD" id="cd14490">
    <property type="entry name" value="CBM6-CBM35-CBM36_like_1"/>
    <property type="match status" value="1"/>
</dbReference>
<dbReference type="GO" id="GO:0030246">
    <property type="term" value="F:carbohydrate binding"/>
    <property type="evidence" value="ECO:0007669"/>
    <property type="project" value="InterPro"/>
</dbReference>
<dbReference type="AlphaFoldDB" id="A0A1H7KV53"/>
<evidence type="ECO:0000259" key="2">
    <source>
        <dbReference type="PROSITE" id="PS51175"/>
    </source>
</evidence>
<protein>
    <submittedName>
        <fullName evidence="3">Right handed beta helix region</fullName>
    </submittedName>
</protein>
<dbReference type="Gene3D" id="2.60.40.10">
    <property type="entry name" value="Immunoglobulins"/>
    <property type="match status" value="2"/>
</dbReference>
<keyword evidence="4" id="KW-1185">Reference proteome</keyword>
<dbReference type="InterPro" id="IPR011050">
    <property type="entry name" value="Pectin_lyase_fold/virulence"/>
</dbReference>
<proteinExistence type="predicted"/>
<evidence type="ECO:0000313" key="4">
    <source>
        <dbReference type="Proteomes" id="UP000182719"/>
    </source>
</evidence>
<sequence>MKLRNVPHWQKTGGAVALLMSQVIFSACEPQSQTPQEMGQVEAFADANVAQGKSITASSYTQVYYATNANDGNRGTYWEGAPNAYPNLLTVNLGSNHDIKSVVLQLNPDSIWATRTQNITVLGHNASTGTFSTLVGAANYTFNPSSGNQVTIPVTATVSEVRLQFNSNTGSTGAQVAEFQVIGSPTAGSATYALTVNNGSGSGAYAANTVVNITAAAPPSGQVFNGWTGGVAANFGNINAASTTYRMAAAATTISATYVPASQGGSRYEAESATLSGGAAITTNHAGYTGSGFVEGYWAVGASTRFNISVASAGWYDLGLRYGNGFAESNISYYVNGAKLGQSILPTTGNWDTWLTKTEVAYLNAGANQVTYQYDTGDGANINLDTLSLAPTTAQKPDLSVTDIQWASASTPPQQGEAITFKAVVKNAGTAASPSGVHKVSFRVGGQEVATSTLPTSTSLAAGASATLTANSTWSTAFGTYPVTAAVDPDNTIAEFSDANNSFTKNLTVSQSPGPDLVVQSISWSPSTPSAGTAVSFTVNVANQGLNATTGNSVALRLVIDGSTTLTGATPSFLAAGASAAVTFSGTWTAVNGSHTFVATADPANAINEAVESNNTQSSNLYVGRGANVPWLQYEAESGRTNGTVQGPGRQLGTIAGEASGRKAVVLDATGEYVEWTTSAPANSIVVRNSMPDAAGGGGIQATLSLYVNGSKLGTLNLSSKEAWVYGDDATQYNNPSAGPPRRIYDESSKLLNTTIPAGATVRLQKDSGDTSPYYAIDFVDLELVAAPLPKPAGYVDVTQAGNGWEPAIPNDGKPDDNAISQAIWAVEAGRFSGVYLPPGVYDQTNKIQVKGVTIQGAGLWHTRLYNASLAEDAGWGQTGFIITGDNAKFRDFAIFGATDGLRTQGGKAWVNSAFKNTVIENMWIEHVHCGYWVGGPSESTNLRISNVRIRNTGADGVNLCNGNKDSIIENSHARNTGDDAFAIWSARDLYPQPNINNVIRNCTVQLVWRAAAYAVYGGRGNRIENSIAYDVMTYPGLTVSSEFNPFPLESVTIDGLTLVRTGGTYWNGQQFGSIWLRADQTPTNGITIKNVDIVDPTYQGISIQSNGGSFTNVAFENVTINNPTTYGVQVLPTAQGGASFTNVTVNNAPSGKFANQAGGAFTVTKGAGNNW</sequence>
<dbReference type="InterPro" id="IPR013783">
    <property type="entry name" value="Ig-like_fold"/>
</dbReference>
<dbReference type="InterPro" id="IPR000421">
    <property type="entry name" value="FA58C"/>
</dbReference>
<dbReference type="PROSITE" id="PS51257">
    <property type="entry name" value="PROKAR_LIPOPROTEIN"/>
    <property type="match status" value="1"/>
</dbReference>
<feature type="domain" description="F5/8 type C" evidence="1">
    <location>
        <begin position="32"/>
        <end position="184"/>
    </location>
</feature>
<dbReference type="Proteomes" id="UP000182719">
    <property type="component" value="Unassembled WGS sequence"/>
</dbReference>
<dbReference type="InterPro" id="IPR012334">
    <property type="entry name" value="Pectin_lyas_fold"/>
</dbReference>
<dbReference type="SUPFAM" id="SSF51126">
    <property type="entry name" value="Pectin lyase-like"/>
    <property type="match status" value="1"/>
</dbReference>
<dbReference type="InterPro" id="IPR008979">
    <property type="entry name" value="Galactose-bd-like_sf"/>
</dbReference>
<reference evidence="4" key="1">
    <citation type="submission" date="2016-10" db="EMBL/GenBank/DDBJ databases">
        <authorList>
            <person name="Varghese N."/>
            <person name="Submissions S."/>
        </authorList>
    </citation>
    <scope>NUCLEOTIDE SEQUENCE [LARGE SCALE GENOMIC DNA]</scope>
    <source>
        <strain evidence="4">DSM 17044</strain>
    </source>
</reference>
<dbReference type="InterPro" id="IPR011635">
    <property type="entry name" value="CARDB"/>
</dbReference>
<dbReference type="InterPro" id="IPR006626">
    <property type="entry name" value="PbH1"/>
</dbReference>
<dbReference type="InterPro" id="IPR033801">
    <property type="entry name" value="CBM6-CBM35-CBM36-like_1"/>
</dbReference>
<dbReference type="Pfam" id="PF22816">
    <property type="entry name" value="CatAgl_D2"/>
    <property type="match status" value="1"/>
</dbReference>
<dbReference type="Pfam" id="PF07705">
    <property type="entry name" value="CARDB"/>
    <property type="match status" value="2"/>
</dbReference>
<accession>A0A1H7KV53</accession>
<organism evidence="3 4">
    <name type="scientific">Stigmatella aurantiaca</name>
    <dbReference type="NCBI Taxonomy" id="41"/>
    <lineage>
        <taxon>Bacteria</taxon>
        <taxon>Pseudomonadati</taxon>
        <taxon>Myxococcota</taxon>
        <taxon>Myxococcia</taxon>
        <taxon>Myxococcales</taxon>
        <taxon>Cystobacterineae</taxon>
        <taxon>Archangiaceae</taxon>
        <taxon>Stigmatella</taxon>
    </lineage>
</organism>
<dbReference type="InterPro" id="IPR005084">
    <property type="entry name" value="CBM6"/>
</dbReference>
<feature type="domain" description="CBM6" evidence="2">
    <location>
        <begin position="266"/>
        <end position="390"/>
    </location>
</feature>
<dbReference type="Gene3D" id="2.160.20.10">
    <property type="entry name" value="Single-stranded right-handed beta-helix, Pectin lyase-like"/>
    <property type="match status" value="2"/>
</dbReference>
<evidence type="ECO:0000259" key="1">
    <source>
        <dbReference type="PROSITE" id="PS50022"/>
    </source>
</evidence>